<keyword evidence="3" id="KW-0560">Oxidoreductase</keyword>
<dbReference type="PANTHER" id="PTHR43349">
    <property type="entry name" value="PINORESINOL REDUCTASE-RELATED"/>
    <property type="match status" value="1"/>
</dbReference>
<dbReference type="GO" id="GO:0009807">
    <property type="term" value="P:lignan biosynthetic process"/>
    <property type="evidence" value="ECO:0007669"/>
    <property type="project" value="UniProtKB-ARBA"/>
</dbReference>
<proteinExistence type="inferred from homology"/>
<protein>
    <submittedName>
        <fullName evidence="5">Bifunctional pinoresinol-lariciresinol reductase 2-like protein</fullName>
    </submittedName>
</protein>
<dbReference type="OrthoDB" id="419598at2759"/>
<dbReference type="EMBL" id="QPKB01000001">
    <property type="protein sequence ID" value="RWR73538.1"/>
    <property type="molecule type" value="Genomic_DNA"/>
</dbReference>
<dbReference type="Proteomes" id="UP000283530">
    <property type="component" value="Unassembled WGS sequence"/>
</dbReference>
<keyword evidence="6" id="KW-1185">Reference proteome</keyword>
<evidence type="ECO:0000256" key="1">
    <source>
        <dbReference type="ARBA" id="ARBA00005725"/>
    </source>
</evidence>
<dbReference type="Pfam" id="PF05368">
    <property type="entry name" value="NmrA"/>
    <property type="match status" value="1"/>
</dbReference>
<organism evidence="5 6">
    <name type="scientific">Cinnamomum micranthum f. kanehirae</name>
    <dbReference type="NCBI Taxonomy" id="337451"/>
    <lineage>
        <taxon>Eukaryota</taxon>
        <taxon>Viridiplantae</taxon>
        <taxon>Streptophyta</taxon>
        <taxon>Embryophyta</taxon>
        <taxon>Tracheophyta</taxon>
        <taxon>Spermatophyta</taxon>
        <taxon>Magnoliopsida</taxon>
        <taxon>Magnoliidae</taxon>
        <taxon>Laurales</taxon>
        <taxon>Lauraceae</taxon>
        <taxon>Cinnamomum</taxon>
    </lineage>
</organism>
<keyword evidence="2" id="KW-0521">NADP</keyword>
<dbReference type="Gene3D" id="3.40.50.720">
    <property type="entry name" value="NAD(P)-binding Rossmann-like Domain"/>
    <property type="match status" value="1"/>
</dbReference>
<name>A0A3S3PVE4_9MAGN</name>
<dbReference type="InterPro" id="IPR045312">
    <property type="entry name" value="PCBER-like"/>
</dbReference>
<dbReference type="SUPFAM" id="SSF51735">
    <property type="entry name" value="NAD(P)-binding Rossmann-fold domains"/>
    <property type="match status" value="1"/>
</dbReference>
<dbReference type="GO" id="GO:0010283">
    <property type="term" value="F:pinoresinol reductase activity"/>
    <property type="evidence" value="ECO:0007669"/>
    <property type="project" value="UniProtKB-ARBA"/>
</dbReference>
<comment type="similarity">
    <text evidence="1">Belongs to the NmrA-type oxidoreductase family. Isoflavone reductase subfamily.</text>
</comment>
<evidence type="ECO:0000313" key="6">
    <source>
        <dbReference type="Proteomes" id="UP000283530"/>
    </source>
</evidence>
<evidence type="ECO:0000259" key="4">
    <source>
        <dbReference type="Pfam" id="PF05368"/>
    </source>
</evidence>
<comment type="caution">
    <text evidence="5">The sequence shown here is derived from an EMBL/GenBank/DDBJ whole genome shotgun (WGS) entry which is preliminary data.</text>
</comment>
<evidence type="ECO:0000313" key="5">
    <source>
        <dbReference type="EMBL" id="RWR73538.1"/>
    </source>
</evidence>
<dbReference type="InterPro" id="IPR050608">
    <property type="entry name" value="NmrA-type/Isoflavone_red_sf"/>
</dbReference>
<evidence type="ECO:0000256" key="3">
    <source>
        <dbReference type="ARBA" id="ARBA00023002"/>
    </source>
</evidence>
<dbReference type="Gene3D" id="3.90.25.10">
    <property type="entry name" value="UDP-galactose 4-epimerase, domain 1"/>
    <property type="match status" value="1"/>
</dbReference>
<gene>
    <name evidence="5" type="ORF">CKAN_00182500</name>
</gene>
<dbReference type="CDD" id="cd05259">
    <property type="entry name" value="PCBER_SDR_a"/>
    <property type="match status" value="1"/>
</dbReference>
<evidence type="ECO:0000256" key="2">
    <source>
        <dbReference type="ARBA" id="ARBA00022857"/>
    </source>
</evidence>
<dbReference type="PANTHER" id="PTHR43349:SF4">
    <property type="entry name" value="PINORESINOL REDUCTASE 1-RELATED"/>
    <property type="match status" value="1"/>
</dbReference>
<accession>A0A3S3PVE4</accession>
<dbReference type="InterPro" id="IPR036291">
    <property type="entry name" value="NAD(P)-bd_dom_sf"/>
</dbReference>
<sequence>MASLRHGFNVQTKQRIYLEAFEFLDSMGVIVGEKDKVLIIGATGYLGRRLVKASMDLGHPTFVLYRPEVASDVEKVQMLIGFKMQGATLLQGSLDDHNSLVSALRQVDVVVSAVAGNHLRHAVLEQLKLIEAIKEVGTIKRFLPSEFGMDVDRMEHAIPPGAYVFTDKRVVRRAIEKANIPYTYISANCCAGYFLAALAQLGHFMPPTDHALIYGDGDKKCIWVDEDDMAMYAMMAVDDPRALNKTLYLRPRGNILTQMEVVHTWEKILGKELKKTFVSQDEWLSSIDKVAPPLQIGVAHLYQIFYHGDLEFEVEGPHGVDSNDLYPNHKYVTAEEYLKRFA</sequence>
<dbReference type="STRING" id="337451.A0A3S3PVE4"/>
<dbReference type="InterPro" id="IPR008030">
    <property type="entry name" value="NmrA-like"/>
</dbReference>
<dbReference type="AlphaFoldDB" id="A0A3S3PVE4"/>
<feature type="domain" description="NmrA-like" evidence="4">
    <location>
        <begin position="34"/>
        <end position="338"/>
    </location>
</feature>
<reference evidence="5 6" key="1">
    <citation type="journal article" date="2019" name="Nat. Plants">
        <title>Stout camphor tree genome fills gaps in understanding of flowering plant genome evolution.</title>
        <authorList>
            <person name="Chaw S.M."/>
            <person name="Liu Y.C."/>
            <person name="Wu Y.W."/>
            <person name="Wang H.Y."/>
            <person name="Lin C.I."/>
            <person name="Wu C.S."/>
            <person name="Ke H.M."/>
            <person name="Chang L.Y."/>
            <person name="Hsu C.Y."/>
            <person name="Yang H.T."/>
            <person name="Sudianto E."/>
            <person name="Hsu M.H."/>
            <person name="Wu K.P."/>
            <person name="Wang L.N."/>
            <person name="Leebens-Mack J.H."/>
            <person name="Tsai I.J."/>
        </authorList>
    </citation>
    <scope>NUCLEOTIDE SEQUENCE [LARGE SCALE GENOMIC DNA]</scope>
    <source>
        <strain evidence="6">cv. Chaw 1501</strain>
        <tissue evidence="5">Young leaves</tissue>
    </source>
</reference>